<proteinExistence type="predicted"/>
<protein>
    <submittedName>
        <fullName evidence="1">Copia protein</fullName>
    </submittedName>
</protein>
<evidence type="ECO:0000313" key="1">
    <source>
        <dbReference type="EMBL" id="RDX58026.1"/>
    </source>
</evidence>
<reference evidence="1" key="1">
    <citation type="submission" date="2018-05" db="EMBL/GenBank/DDBJ databases">
        <title>Draft genome of Mucuna pruriens seed.</title>
        <authorList>
            <person name="Nnadi N.E."/>
            <person name="Vos R."/>
            <person name="Hasami M.H."/>
            <person name="Devisetty U.K."/>
            <person name="Aguiy J.C."/>
        </authorList>
    </citation>
    <scope>NUCLEOTIDE SEQUENCE [LARGE SCALE GENOMIC DNA]</scope>
    <source>
        <strain evidence="1">JCA_2017</strain>
    </source>
</reference>
<evidence type="ECO:0000313" key="2">
    <source>
        <dbReference type="Proteomes" id="UP000257109"/>
    </source>
</evidence>
<comment type="caution">
    <text evidence="1">The sequence shown here is derived from an EMBL/GenBank/DDBJ whole genome shotgun (WGS) entry which is preliminary data.</text>
</comment>
<feature type="non-terminal residue" evidence="1">
    <location>
        <position position="1"/>
    </location>
</feature>
<accession>A0A371DZT9</accession>
<dbReference type="AlphaFoldDB" id="A0A371DZT9"/>
<dbReference type="Proteomes" id="UP000257109">
    <property type="component" value="Unassembled WGS sequence"/>
</dbReference>
<organism evidence="1 2">
    <name type="scientific">Mucuna pruriens</name>
    <name type="common">Velvet bean</name>
    <name type="synonym">Dolichos pruriens</name>
    <dbReference type="NCBI Taxonomy" id="157652"/>
    <lineage>
        <taxon>Eukaryota</taxon>
        <taxon>Viridiplantae</taxon>
        <taxon>Streptophyta</taxon>
        <taxon>Embryophyta</taxon>
        <taxon>Tracheophyta</taxon>
        <taxon>Spermatophyta</taxon>
        <taxon>Magnoliopsida</taxon>
        <taxon>eudicotyledons</taxon>
        <taxon>Gunneridae</taxon>
        <taxon>Pentapetalae</taxon>
        <taxon>rosids</taxon>
        <taxon>fabids</taxon>
        <taxon>Fabales</taxon>
        <taxon>Fabaceae</taxon>
        <taxon>Papilionoideae</taxon>
        <taxon>50 kb inversion clade</taxon>
        <taxon>NPAAA clade</taxon>
        <taxon>indigoferoid/millettioid clade</taxon>
        <taxon>Phaseoleae</taxon>
        <taxon>Mucuna</taxon>
    </lineage>
</organism>
<dbReference type="EMBL" id="QJKJ01017907">
    <property type="protein sequence ID" value="RDX58026.1"/>
    <property type="molecule type" value="Genomic_DNA"/>
</dbReference>
<keyword evidence="2" id="KW-1185">Reference proteome</keyword>
<gene>
    <name evidence="1" type="primary">GIP</name>
    <name evidence="1" type="ORF">CR513_62689</name>
</gene>
<name>A0A371DZT9_MUCPR</name>
<sequence>DQLWIEDPLSDIHDRIRHIEIDRHFIKEKLNNGLVVTTHVPIGLQVVDIFTKRLLAARFQELNGKLGMIDIHLPT</sequence>